<accession>A0A1E5GN16</accession>
<dbReference type="InterPro" id="IPR021477">
    <property type="entry name" value="TVIIS_effector_SACOL2603_fam"/>
</dbReference>
<name>A0A1E5GN16_9ENTE</name>
<evidence type="ECO:0000313" key="2">
    <source>
        <dbReference type="Proteomes" id="UP000094068"/>
    </source>
</evidence>
<dbReference type="STRING" id="903984.BCR21_03405"/>
<protein>
    <recommendedName>
        <fullName evidence="3">Type VII secretion effector</fullName>
    </recommendedName>
</protein>
<dbReference type="AlphaFoldDB" id="A0A1E5GN16"/>
<comment type="caution">
    <text evidence="1">The sequence shown here is derived from an EMBL/GenBank/DDBJ whole genome shotgun (WGS) entry which is preliminary data.</text>
</comment>
<keyword evidence="2" id="KW-1185">Reference proteome</keyword>
<evidence type="ECO:0008006" key="3">
    <source>
        <dbReference type="Google" id="ProtNLM"/>
    </source>
</evidence>
<dbReference type="RefSeq" id="WP_069645101.1">
    <property type="nucleotide sequence ID" value="NZ_MIJZ01000001.1"/>
</dbReference>
<dbReference type="Proteomes" id="UP000094068">
    <property type="component" value="Unassembled WGS sequence"/>
</dbReference>
<dbReference type="NCBIfam" id="TIGR04197">
    <property type="entry name" value="T7SS_SACOL2603"/>
    <property type="match status" value="1"/>
</dbReference>
<evidence type="ECO:0000313" key="1">
    <source>
        <dbReference type="EMBL" id="OEG14051.1"/>
    </source>
</evidence>
<dbReference type="EMBL" id="MIJZ01000001">
    <property type="protein sequence ID" value="OEG14051.1"/>
    <property type="molecule type" value="Genomic_DNA"/>
</dbReference>
<sequence>MSINSNSSIASGISASFSQSVSALNSISVSVMASSTNVSGNAPAVQSLNNYQQGLAALSTSVVSAGDNIHSVAKEFERIDQNIAQLTKFNFPGGLS</sequence>
<organism evidence="1 2">
    <name type="scientific">Enterococcus ureasiticus</name>
    <dbReference type="NCBI Taxonomy" id="903984"/>
    <lineage>
        <taxon>Bacteria</taxon>
        <taxon>Bacillati</taxon>
        <taxon>Bacillota</taxon>
        <taxon>Bacilli</taxon>
        <taxon>Lactobacillales</taxon>
        <taxon>Enterococcaceae</taxon>
        <taxon>Enterococcus</taxon>
    </lineage>
</organism>
<proteinExistence type="predicted"/>
<reference evidence="2" key="1">
    <citation type="submission" date="2016-09" db="EMBL/GenBank/DDBJ databases">
        <authorList>
            <person name="Gulvik C.A."/>
        </authorList>
    </citation>
    <scope>NUCLEOTIDE SEQUENCE [LARGE SCALE GENOMIC DNA]</scope>
    <source>
        <strain evidence="2">DSM 23328</strain>
    </source>
</reference>
<gene>
    <name evidence="1" type="ORF">BCR21_03405</name>
</gene>